<keyword evidence="2" id="KW-1185">Reference proteome</keyword>
<sequence length="83" mass="9906">MLGELINNDDQSARMRIEELERRCMKCQIVDIKPSLVDEANQYWGYNATTNLLYIDQWNNFTRFGKERIRQVFEELAKNFALS</sequence>
<dbReference type="EMBL" id="KZ346732">
    <property type="protein sequence ID" value="PIO69237.1"/>
    <property type="molecule type" value="Genomic_DNA"/>
</dbReference>
<protein>
    <submittedName>
        <fullName evidence="1">Uncharacterized protein</fullName>
    </submittedName>
</protein>
<dbReference type="OrthoDB" id="5840294at2759"/>
<reference evidence="1 2" key="1">
    <citation type="submission" date="2015-09" db="EMBL/GenBank/DDBJ databases">
        <title>Draft genome of the parasitic nematode Teladorsagia circumcincta isolate WARC Sus (inbred).</title>
        <authorList>
            <person name="Mitreva M."/>
        </authorList>
    </citation>
    <scope>NUCLEOTIDE SEQUENCE [LARGE SCALE GENOMIC DNA]</scope>
    <source>
        <strain evidence="1 2">S</strain>
    </source>
</reference>
<proteinExistence type="predicted"/>
<dbReference type="AlphaFoldDB" id="A0A2G9UG66"/>
<organism evidence="1 2">
    <name type="scientific">Teladorsagia circumcincta</name>
    <name type="common">Brown stomach worm</name>
    <name type="synonym">Ostertagia circumcincta</name>
    <dbReference type="NCBI Taxonomy" id="45464"/>
    <lineage>
        <taxon>Eukaryota</taxon>
        <taxon>Metazoa</taxon>
        <taxon>Ecdysozoa</taxon>
        <taxon>Nematoda</taxon>
        <taxon>Chromadorea</taxon>
        <taxon>Rhabditida</taxon>
        <taxon>Rhabditina</taxon>
        <taxon>Rhabditomorpha</taxon>
        <taxon>Strongyloidea</taxon>
        <taxon>Trichostrongylidae</taxon>
        <taxon>Teladorsagia</taxon>
    </lineage>
</organism>
<evidence type="ECO:0000313" key="2">
    <source>
        <dbReference type="Proteomes" id="UP000230423"/>
    </source>
</evidence>
<dbReference type="Proteomes" id="UP000230423">
    <property type="component" value="Unassembled WGS sequence"/>
</dbReference>
<name>A0A2G9UG66_TELCI</name>
<accession>A0A2G9UG66</accession>
<evidence type="ECO:0000313" key="1">
    <source>
        <dbReference type="EMBL" id="PIO69237.1"/>
    </source>
</evidence>
<gene>
    <name evidence="1" type="ORF">TELCIR_08948</name>
</gene>